<keyword evidence="2" id="KW-1185">Reference proteome</keyword>
<name>A0A9E7N527_9CAUD</name>
<dbReference type="Proteomes" id="UP001056634">
    <property type="component" value="Segment"/>
</dbReference>
<gene>
    <name evidence="1" type="ORF">MARCHEWKA_04210</name>
</gene>
<accession>A0A9E7N527</accession>
<dbReference type="EMBL" id="ON529851">
    <property type="protein sequence ID" value="UTC28933.1"/>
    <property type="molecule type" value="Genomic_DNA"/>
</dbReference>
<reference evidence="1" key="1">
    <citation type="submission" date="2022-04" db="EMBL/GenBank/DDBJ databases">
        <authorList>
            <person name="Friedrich I."/>
            <person name="Schneider D."/>
            <person name="Poehlein A."/>
            <person name="Hertel R."/>
            <person name="Daniel R."/>
        </authorList>
    </citation>
    <scope>NUCLEOTIDE SEQUENCE</scope>
</reference>
<protein>
    <submittedName>
        <fullName evidence="1">Uncharacterized protein</fullName>
    </submittedName>
</protein>
<evidence type="ECO:0000313" key="2">
    <source>
        <dbReference type="Proteomes" id="UP001056634"/>
    </source>
</evidence>
<proteinExistence type="predicted"/>
<organism evidence="1 2">
    <name type="scientific">Brevundimonas phage vB_BpoS-Marchewka</name>
    <dbReference type="NCBI Taxonomy" id="2948604"/>
    <lineage>
        <taxon>Viruses</taxon>
        <taxon>Duplodnaviria</taxon>
        <taxon>Heunggongvirae</taxon>
        <taxon>Uroviricota</taxon>
        <taxon>Caudoviricetes</taxon>
        <taxon>Jeanschmidtviridae</taxon>
        <taxon>Marchewkavirus</taxon>
        <taxon>Marchewkavirus marchewka</taxon>
    </lineage>
</organism>
<sequence length="248" mass="27007">MRVFAAWGAACVLFSLTPNTARAGDPETCDYAEAALAEACRADPDVRAYLLEPAHLMIERLMDIPPVVRGWLPGEEAAVIHRIQDQQAGCGFVDHDLARACRLDEKVRIALRQVGRGPETSWFALPPDVGGWGASMTNPRITTLYRNEGAERQRLSWGPLSTLPNEARIEQVSRAVTRATGRQVEFARLFLVAVDGVDFVACGYGFYSAVGEDPSAGLLVFDSRGGSALRAPAALFNAKCLYADRVLR</sequence>
<evidence type="ECO:0000313" key="1">
    <source>
        <dbReference type="EMBL" id="UTC28933.1"/>
    </source>
</evidence>